<keyword evidence="6" id="KW-1185">Reference proteome</keyword>
<dbReference type="GO" id="GO:0009055">
    <property type="term" value="F:electron transfer activity"/>
    <property type="evidence" value="ECO:0007669"/>
    <property type="project" value="InterPro"/>
</dbReference>
<keyword evidence="2" id="KW-0186">Copper</keyword>
<feature type="domain" description="Blue (type 1) copper" evidence="4">
    <location>
        <begin position="106"/>
        <end position="197"/>
    </location>
</feature>
<reference evidence="5 6" key="1">
    <citation type="submission" date="2021-04" db="EMBL/GenBank/DDBJ databases">
        <title>Genome analysis of Polyangium sp.</title>
        <authorList>
            <person name="Li Y."/>
            <person name="Wang J."/>
        </authorList>
    </citation>
    <scope>NUCLEOTIDE SEQUENCE [LARGE SCALE GENOMIC DNA]</scope>
    <source>
        <strain evidence="5 6">SDU14</strain>
    </source>
</reference>
<evidence type="ECO:0000313" key="6">
    <source>
        <dbReference type="Proteomes" id="UP001151081"/>
    </source>
</evidence>
<evidence type="ECO:0000256" key="3">
    <source>
        <dbReference type="SAM" id="SignalP"/>
    </source>
</evidence>
<dbReference type="AlphaFoldDB" id="A0A9X4B0B1"/>
<evidence type="ECO:0000256" key="1">
    <source>
        <dbReference type="ARBA" id="ARBA00022723"/>
    </source>
</evidence>
<proteinExistence type="predicted"/>
<dbReference type="EMBL" id="JAGTJJ010000090">
    <property type="protein sequence ID" value="MDC3988972.1"/>
    <property type="molecule type" value="Genomic_DNA"/>
</dbReference>
<dbReference type="GO" id="GO:0005507">
    <property type="term" value="F:copper ion binding"/>
    <property type="evidence" value="ECO:0007669"/>
    <property type="project" value="InterPro"/>
</dbReference>
<sequence>MRTIGMLLVVGAMLAAGAGCGDDTGTGGSGGTAGTGGTGGTGGMGGAGGAGGGMGGMGGAGGGMGGMGGAGGAGGGMGGMGGAGGGGMMAVNGCTVDMAEDHTADASTTVKSAGLAYEPKCIRVKAGSDVVFESNFMIHPLVGGTVDGITKTEDPNSPIKKTETGMSVTFTLPDTGTFGYYCDTHALAGMNGTIFVE</sequence>
<dbReference type="Gene3D" id="2.60.40.420">
    <property type="entry name" value="Cupredoxins - blue copper proteins"/>
    <property type="match status" value="1"/>
</dbReference>
<keyword evidence="1" id="KW-0479">Metal-binding</keyword>
<keyword evidence="3" id="KW-0732">Signal</keyword>
<dbReference type="Proteomes" id="UP001151081">
    <property type="component" value="Unassembled WGS sequence"/>
</dbReference>
<evidence type="ECO:0000313" key="5">
    <source>
        <dbReference type="EMBL" id="MDC3988972.1"/>
    </source>
</evidence>
<dbReference type="InterPro" id="IPR008972">
    <property type="entry name" value="Cupredoxin"/>
</dbReference>
<name>A0A9X4B0B1_9BACT</name>
<feature type="signal peptide" evidence="3">
    <location>
        <begin position="1"/>
        <end position="18"/>
    </location>
</feature>
<dbReference type="PROSITE" id="PS51257">
    <property type="entry name" value="PROKAR_LIPOPROTEIN"/>
    <property type="match status" value="1"/>
</dbReference>
<gene>
    <name evidence="5" type="ORF">KEG57_51370</name>
</gene>
<dbReference type="Pfam" id="PF00127">
    <property type="entry name" value="Copper-bind"/>
    <property type="match status" value="1"/>
</dbReference>
<dbReference type="SUPFAM" id="SSF49503">
    <property type="entry name" value="Cupredoxins"/>
    <property type="match status" value="1"/>
</dbReference>
<evidence type="ECO:0000259" key="4">
    <source>
        <dbReference type="Pfam" id="PF00127"/>
    </source>
</evidence>
<protein>
    <recommendedName>
        <fullName evidence="4">Blue (type 1) copper domain-containing protein</fullName>
    </recommendedName>
</protein>
<feature type="chain" id="PRO_5040751486" description="Blue (type 1) copper domain-containing protein" evidence="3">
    <location>
        <begin position="19"/>
        <end position="197"/>
    </location>
</feature>
<accession>A0A9X4B0B1</accession>
<comment type="caution">
    <text evidence="5">The sequence shown here is derived from an EMBL/GenBank/DDBJ whole genome shotgun (WGS) entry which is preliminary data.</text>
</comment>
<dbReference type="RefSeq" id="WP_272427125.1">
    <property type="nucleotide sequence ID" value="NZ_JAGTJJ010000090.1"/>
</dbReference>
<dbReference type="InterPro" id="IPR000923">
    <property type="entry name" value="BlueCu_1"/>
</dbReference>
<evidence type="ECO:0000256" key="2">
    <source>
        <dbReference type="ARBA" id="ARBA00023008"/>
    </source>
</evidence>
<organism evidence="5 6">
    <name type="scientific">Polyangium jinanense</name>
    <dbReference type="NCBI Taxonomy" id="2829994"/>
    <lineage>
        <taxon>Bacteria</taxon>
        <taxon>Pseudomonadati</taxon>
        <taxon>Myxococcota</taxon>
        <taxon>Polyangia</taxon>
        <taxon>Polyangiales</taxon>
        <taxon>Polyangiaceae</taxon>
        <taxon>Polyangium</taxon>
    </lineage>
</organism>